<evidence type="ECO:0000259" key="1">
    <source>
        <dbReference type="SMART" id="SM00849"/>
    </source>
</evidence>
<dbReference type="Pfam" id="PF00753">
    <property type="entry name" value="Lactamase_B"/>
    <property type="match status" value="1"/>
</dbReference>
<accession>A0A8I1I0F4</accession>
<gene>
    <name evidence="2" type="ORF">JDP02_01260</name>
</gene>
<dbReference type="GO" id="GO:0016787">
    <property type="term" value="F:hydrolase activity"/>
    <property type="evidence" value="ECO:0007669"/>
    <property type="project" value="UniProtKB-KW"/>
</dbReference>
<dbReference type="SMART" id="SM00849">
    <property type="entry name" value="Lactamase_B"/>
    <property type="match status" value="1"/>
</dbReference>
<proteinExistence type="predicted"/>
<evidence type="ECO:0000313" key="3">
    <source>
        <dbReference type="Proteomes" id="UP000603369"/>
    </source>
</evidence>
<feature type="domain" description="Metallo-beta-lactamase" evidence="1">
    <location>
        <begin position="16"/>
        <end position="179"/>
    </location>
</feature>
<dbReference type="InterPro" id="IPR051453">
    <property type="entry name" value="MBL_Glyoxalase_II"/>
</dbReference>
<protein>
    <submittedName>
        <fullName evidence="2">MBL fold metallo-hydrolase</fullName>
    </submittedName>
</protein>
<dbReference type="Proteomes" id="UP000603369">
    <property type="component" value="Unassembled WGS sequence"/>
</dbReference>
<sequence>MTNELQLHQISVSEMDNNCYLLQAGEEGLLVDAADDAPAILDMARKAGVKITAVLTTHRHWDHVRALEEILSETGATHYASFLDSPAIPAEVDVELHKGDSIEFAGLQLPVIILRGHTPGGAALVASIDGVTNLFVGDSLFPGGLGKTTSEGDFVRLYKDVTARIFDEFPDNTIVRPGHGKSTTLGEERPKLGDWWERRW</sequence>
<reference evidence="2 3" key="1">
    <citation type="submission" date="2020-12" db="EMBL/GenBank/DDBJ databases">
        <title>Draft genome sequence of the commensal strain Corynebacterium tuberculostearicum MFP09/CIP 102622 isolated from human skin.</title>
        <authorList>
            <person name="Boukerb A.M."/>
            <person name="Janvier X."/>
            <person name="Feuilloley M.G.J."/>
            <person name="Groboillot A."/>
        </authorList>
    </citation>
    <scope>NUCLEOTIDE SEQUENCE [LARGE SCALE GENOMIC DNA]</scope>
    <source>
        <strain evidence="2 3">CIP 102622</strain>
    </source>
</reference>
<dbReference type="SUPFAM" id="SSF56281">
    <property type="entry name" value="Metallo-hydrolase/oxidoreductase"/>
    <property type="match status" value="1"/>
</dbReference>
<dbReference type="RefSeq" id="WP_005323269.1">
    <property type="nucleotide sequence ID" value="NZ_CP175764.1"/>
</dbReference>
<dbReference type="AlphaFoldDB" id="A0A8I1I0F4"/>
<dbReference type="PANTHER" id="PTHR46233:SF1">
    <property type="entry name" value="CONSERVED PROTEIN"/>
    <property type="match status" value="1"/>
</dbReference>
<dbReference type="PANTHER" id="PTHR46233">
    <property type="entry name" value="HYDROXYACYLGLUTATHIONE HYDROLASE GLOC"/>
    <property type="match status" value="1"/>
</dbReference>
<evidence type="ECO:0000313" key="2">
    <source>
        <dbReference type="EMBL" id="MBK3427143.1"/>
    </source>
</evidence>
<name>A0A8I1I0F4_9CORY</name>
<comment type="caution">
    <text evidence="2">The sequence shown here is derived from an EMBL/GenBank/DDBJ whole genome shotgun (WGS) entry which is preliminary data.</text>
</comment>
<dbReference type="InterPro" id="IPR036866">
    <property type="entry name" value="RibonucZ/Hydroxyglut_hydro"/>
</dbReference>
<dbReference type="EMBL" id="JAEHFL010000001">
    <property type="protein sequence ID" value="MBK3427143.1"/>
    <property type="molecule type" value="Genomic_DNA"/>
</dbReference>
<dbReference type="Gene3D" id="3.60.15.10">
    <property type="entry name" value="Ribonuclease Z/Hydroxyacylglutathione hydrolase-like"/>
    <property type="match status" value="1"/>
</dbReference>
<keyword evidence="3" id="KW-1185">Reference proteome</keyword>
<organism evidence="2 3">
    <name type="scientific">Corynebacterium tuberculostearicum</name>
    <dbReference type="NCBI Taxonomy" id="38304"/>
    <lineage>
        <taxon>Bacteria</taxon>
        <taxon>Bacillati</taxon>
        <taxon>Actinomycetota</taxon>
        <taxon>Actinomycetes</taxon>
        <taxon>Mycobacteriales</taxon>
        <taxon>Corynebacteriaceae</taxon>
        <taxon>Corynebacterium</taxon>
    </lineage>
</organism>
<keyword evidence="2" id="KW-0378">Hydrolase</keyword>
<dbReference type="InterPro" id="IPR001279">
    <property type="entry name" value="Metallo-B-lactamas"/>
</dbReference>
<dbReference type="CDD" id="cd06262">
    <property type="entry name" value="metallo-hydrolase-like_MBL-fold"/>
    <property type="match status" value="1"/>
</dbReference>